<evidence type="ECO:0000256" key="2">
    <source>
        <dbReference type="SAM" id="MobiDB-lite"/>
    </source>
</evidence>
<proteinExistence type="predicted"/>
<dbReference type="AlphaFoldDB" id="A0A6A6C2I5"/>
<evidence type="ECO:0000256" key="1">
    <source>
        <dbReference type="SAM" id="Coils"/>
    </source>
</evidence>
<feature type="coiled-coil region" evidence="1">
    <location>
        <begin position="143"/>
        <end position="210"/>
    </location>
</feature>
<feature type="compositionally biased region" description="Polar residues" evidence="2">
    <location>
        <begin position="45"/>
        <end position="54"/>
    </location>
</feature>
<evidence type="ECO:0000313" key="4">
    <source>
        <dbReference type="Proteomes" id="UP000799537"/>
    </source>
</evidence>
<feature type="compositionally biased region" description="Polar residues" evidence="2">
    <location>
        <begin position="20"/>
        <end position="34"/>
    </location>
</feature>
<gene>
    <name evidence="3" type="ORF">M409DRAFT_59211</name>
</gene>
<keyword evidence="4" id="KW-1185">Reference proteome</keyword>
<dbReference type="RefSeq" id="XP_033662094.1">
    <property type="nucleotide sequence ID" value="XM_033814122.1"/>
</dbReference>
<dbReference type="EMBL" id="ML993620">
    <property type="protein sequence ID" value="KAF2161205.1"/>
    <property type="molecule type" value="Genomic_DNA"/>
</dbReference>
<evidence type="ECO:0000313" key="3">
    <source>
        <dbReference type="EMBL" id="KAF2161205.1"/>
    </source>
</evidence>
<feature type="region of interest" description="Disordered" evidence="2">
    <location>
        <begin position="1"/>
        <end position="63"/>
    </location>
</feature>
<feature type="coiled-coil region" evidence="1">
    <location>
        <begin position="422"/>
        <end position="463"/>
    </location>
</feature>
<sequence>MCESESSHPRSLASHHAQDSLPTLWSSRDSQGTLTMFDEVEKRSPGQQSANKSGSENERPLKRVRADAMAGALDSKRRVSFAPLPDTTSYRSAYDEAEAALKKLTVLDRDQAVHLLKNHFEVSELLHAANRQGSGESEGAVSLNEVDATIQELIQEKDQLEAALSEELEVLEKAKQALERKVESSTKLCSKMLQQNMSRLEDGLGDLRDEARNYASAVTKHDKDKEIARLHGLIGQFAEKIVDEFKTSLTIASKMLGHPIASTTTANAQVQESPRETHATPKTVDAAKAGSPEDEFEEDDLDLSEYEEQSRKEQQNPKNKKLYGTEYVDSHPNQNFFHRASGRWMKGLPPLEASNFTGVRGPDAKKWKKMKEKYEAKKPKTEVKAEKQATPKKVEQGATIKDEANGDVKVGNTTPVQDKTQVAASARKIQQLEATVRDLQFKLKELRSKLEEEVRARRKAEAELASSRTL</sequence>
<dbReference type="Proteomes" id="UP000799537">
    <property type="component" value="Unassembled WGS sequence"/>
</dbReference>
<feature type="region of interest" description="Disordered" evidence="2">
    <location>
        <begin position="264"/>
        <end position="321"/>
    </location>
</feature>
<feature type="compositionally biased region" description="Acidic residues" evidence="2">
    <location>
        <begin position="292"/>
        <end position="307"/>
    </location>
</feature>
<keyword evidence="1" id="KW-0175">Coiled coil</keyword>
<name>A0A6A6C2I5_ZASCE</name>
<accession>A0A6A6C2I5</accession>
<feature type="compositionally biased region" description="Basic and acidic residues" evidence="2">
    <location>
        <begin position="372"/>
        <end position="406"/>
    </location>
</feature>
<feature type="compositionally biased region" description="Polar residues" evidence="2">
    <location>
        <begin position="411"/>
        <end position="420"/>
    </location>
</feature>
<reference evidence="3" key="1">
    <citation type="journal article" date="2020" name="Stud. Mycol.">
        <title>101 Dothideomycetes genomes: a test case for predicting lifestyles and emergence of pathogens.</title>
        <authorList>
            <person name="Haridas S."/>
            <person name="Albert R."/>
            <person name="Binder M."/>
            <person name="Bloem J."/>
            <person name="Labutti K."/>
            <person name="Salamov A."/>
            <person name="Andreopoulos B."/>
            <person name="Baker S."/>
            <person name="Barry K."/>
            <person name="Bills G."/>
            <person name="Bluhm B."/>
            <person name="Cannon C."/>
            <person name="Castanera R."/>
            <person name="Culley D."/>
            <person name="Daum C."/>
            <person name="Ezra D."/>
            <person name="Gonzalez J."/>
            <person name="Henrissat B."/>
            <person name="Kuo A."/>
            <person name="Liang C."/>
            <person name="Lipzen A."/>
            <person name="Lutzoni F."/>
            <person name="Magnuson J."/>
            <person name="Mondo S."/>
            <person name="Nolan M."/>
            <person name="Ohm R."/>
            <person name="Pangilinan J."/>
            <person name="Park H.-J."/>
            <person name="Ramirez L."/>
            <person name="Alfaro M."/>
            <person name="Sun H."/>
            <person name="Tritt A."/>
            <person name="Yoshinaga Y."/>
            <person name="Zwiers L.-H."/>
            <person name="Turgeon B."/>
            <person name="Goodwin S."/>
            <person name="Spatafora J."/>
            <person name="Crous P."/>
            <person name="Grigoriev I."/>
        </authorList>
    </citation>
    <scope>NUCLEOTIDE SEQUENCE</scope>
    <source>
        <strain evidence="3">ATCC 36951</strain>
    </source>
</reference>
<organism evidence="3 4">
    <name type="scientific">Zasmidium cellare ATCC 36951</name>
    <dbReference type="NCBI Taxonomy" id="1080233"/>
    <lineage>
        <taxon>Eukaryota</taxon>
        <taxon>Fungi</taxon>
        <taxon>Dikarya</taxon>
        <taxon>Ascomycota</taxon>
        <taxon>Pezizomycotina</taxon>
        <taxon>Dothideomycetes</taxon>
        <taxon>Dothideomycetidae</taxon>
        <taxon>Mycosphaerellales</taxon>
        <taxon>Mycosphaerellaceae</taxon>
        <taxon>Zasmidium</taxon>
    </lineage>
</organism>
<protein>
    <submittedName>
        <fullName evidence="3">Uncharacterized protein</fullName>
    </submittedName>
</protein>
<feature type="region of interest" description="Disordered" evidence="2">
    <location>
        <begin position="371"/>
        <end position="420"/>
    </location>
</feature>
<dbReference type="GeneID" id="54567394"/>